<dbReference type="InterPro" id="IPR003423">
    <property type="entry name" value="OMP_efflux"/>
</dbReference>
<evidence type="ECO:0000256" key="4">
    <source>
        <dbReference type="ARBA" id="ARBA00022452"/>
    </source>
</evidence>
<dbReference type="RefSeq" id="WP_244280913.1">
    <property type="nucleotide sequence ID" value="NZ_FOCL01000002.1"/>
</dbReference>
<evidence type="ECO:0000256" key="7">
    <source>
        <dbReference type="ARBA" id="ARBA00023237"/>
    </source>
</evidence>
<dbReference type="PANTHER" id="PTHR30026:SF20">
    <property type="entry name" value="OUTER MEMBRANE PROTEIN TOLC"/>
    <property type="match status" value="1"/>
</dbReference>
<keyword evidence="4" id="KW-1134">Transmembrane beta strand</keyword>
<dbReference type="GO" id="GO:0009279">
    <property type="term" value="C:cell outer membrane"/>
    <property type="evidence" value="ECO:0007669"/>
    <property type="project" value="UniProtKB-SubCell"/>
</dbReference>
<feature type="compositionally biased region" description="Polar residues" evidence="8">
    <location>
        <begin position="72"/>
        <end position="92"/>
    </location>
</feature>
<name>A0A1H8F7C9_9SPHI</name>
<keyword evidence="5" id="KW-0812">Transmembrane</keyword>
<evidence type="ECO:0000256" key="2">
    <source>
        <dbReference type="ARBA" id="ARBA00007613"/>
    </source>
</evidence>
<evidence type="ECO:0000256" key="9">
    <source>
        <dbReference type="SAM" id="SignalP"/>
    </source>
</evidence>
<proteinExistence type="inferred from homology"/>
<feature type="chain" id="PRO_5011548271" evidence="9">
    <location>
        <begin position="23"/>
        <end position="439"/>
    </location>
</feature>
<comment type="similarity">
    <text evidence="2">Belongs to the outer membrane factor (OMF) (TC 1.B.17) family.</text>
</comment>
<sequence length="439" mass="48737">MMIKKITCLVFGFAMVSTIALAQQDAPLLTLKDAVEIALKNNYNIKLSQNNSTIASNNVTLGNAGVLPQLTGNFSDNNSRQSTKQTLSTGKDNNINAHNSNNSYGVNLNWTIFDGFNMFATYDQLKQLDKLGVLRLQDTVQRTVANVVNTYYDLISQNEQIKALKGAIGISHTQLRIATDKFNVGRASRLDVLNAQVNLNTDTGNLIIQYQLFKSTKIQLNQLLIRDLQSDFSVADTIVVDDKLTLADVLNNAQLQNPGILSAQINQRLAEINLKQVRSTRYPQVGVTSGYVFTNSKTPAGFTVSQNVHGFNYGLTASINIFDGFNQNRREKNAKIQIDNAGIAAKQTKLNIESQINSLFVAYLSGLDLVKLEEANVNLNKKNLDITLDKYKLGNITPLEVREAQRNYLDAQSKFFAAQYQSKQAEIMLKQITNSINIQ</sequence>
<accession>A0A1H8F7C9</accession>
<keyword evidence="11" id="KW-1185">Reference proteome</keyword>
<feature type="region of interest" description="Disordered" evidence="8">
    <location>
        <begin position="72"/>
        <end position="96"/>
    </location>
</feature>
<dbReference type="Proteomes" id="UP000198942">
    <property type="component" value="Unassembled WGS sequence"/>
</dbReference>
<evidence type="ECO:0000313" key="11">
    <source>
        <dbReference type="Proteomes" id="UP000198942"/>
    </source>
</evidence>
<evidence type="ECO:0000256" key="3">
    <source>
        <dbReference type="ARBA" id="ARBA00022448"/>
    </source>
</evidence>
<evidence type="ECO:0000256" key="1">
    <source>
        <dbReference type="ARBA" id="ARBA00004442"/>
    </source>
</evidence>
<keyword evidence="6" id="KW-0472">Membrane</keyword>
<evidence type="ECO:0000256" key="6">
    <source>
        <dbReference type="ARBA" id="ARBA00023136"/>
    </source>
</evidence>
<gene>
    <name evidence="10" type="ORF">SAMN05192574_102968</name>
</gene>
<dbReference type="InterPro" id="IPR051906">
    <property type="entry name" value="TolC-like"/>
</dbReference>
<reference evidence="11" key="1">
    <citation type="submission" date="2016-10" db="EMBL/GenBank/DDBJ databases">
        <authorList>
            <person name="Varghese N."/>
            <person name="Submissions S."/>
        </authorList>
    </citation>
    <scope>NUCLEOTIDE SEQUENCE [LARGE SCALE GENOMIC DNA]</scope>
    <source>
        <strain evidence="11">Gh-48</strain>
    </source>
</reference>
<dbReference type="Gene3D" id="1.20.1600.10">
    <property type="entry name" value="Outer membrane efflux proteins (OEP)"/>
    <property type="match status" value="1"/>
</dbReference>
<dbReference type="Pfam" id="PF02321">
    <property type="entry name" value="OEP"/>
    <property type="match status" value="2"/>
</dbReference>
<dbReference type="EMBL" id="FOCL01000002">
    <property type="protein sequence ID" value="SEN27067.1"/>
    <property type="molecule type" value="Genomic_DNA"/>
</dbReference>
<keyword evidence="9" id="KW-0732">Signal</keyword>
<dbReference type="SUPFAM" id="SSF56954">
    <property type="entry name" value="Outer membrane efflux proteins (OEP)"/>
    <property type="match status" value="1"/>
</dbReference>
<dbReference type="AlphaFoldDB" id="A0A1H8F7C9"/>
<organism evidence="10 11">
    <name type="scientific">Mucilaginibacter gossypiicola</name>
    <dbReference type="NCBI Taxonomy" id="551995"/>
    <lineage>
        <taxon>Bacteria</taxon>
        <taxon>Pseudomonadati</taxon>
        <taxon>Bacteroidota</taxon>
        <taxon>Sphingobacteriia</taxon>
        <taxon>Sphingobacteriales</taxon>
        <taxon>Sphingobacteriaceae</taxon>
        <taxon>Mucilaginibacter</taxon>
    </lineage>
</organism>
<dbReference type="GO" id="GO:0015288">
    <property type="term" value="F:porin activity"/>
    <property type="evidence" value="ECO:0007669"/>
    <property type="project" value="TreeGrafter"/>
</dbReference>
<dbReference type="PANTHER" id="PTHR30026">
    <property type="entry name" value="OUTER MEMBRANE PROTEIN TOLC"/>
    <property type="match status" value="1"/>
</dbReference>
<dbReference type="STRING" id="551995.SAMN05192574_102968"/>
<keyword evidence="7" id="KW-0998">Cell outer membrane</keyword>
<protein>
    <submittedName>
        <fullName evidence="10">Outer membrane protein TolC</fullName>
    </submittedName>
</protein>
<comment type="subcellular location">
    <subcellularLocation>
        <location evidence="1">Cell outer membrane</location>
    </subcellularLocation>
</comment>
<feature type="signal peptide" evidence="9">
    <location>
        <begin position="1"/>
        <end position="22"/>
    </location>
</feature>
<dbReference type="GO" id="GO:1990281">
    <property type="term" value="C:efflux pump complex"/>
    <property type="evidence" value="ECO:0007669"/>
    <property type="project" value="TreeGrafter"/>
</dbReference>
<keyword evidence="3" id="KW-0813">Transport</keyword>
<evidence type="ECO:0000256" key="8">
    <source>
        <dbReference type="SAM" id="MobiDB-lite"/>
    </source>
</evidence>
<evidence type="ECO:0000256" key="5">
    <source>
        <dbReference type="ARBA" id="ARBA00022692"/>
    </source>
</evidence>
<evidence type="ECO:0000313" key="10">
    <source>
        <dbReference type="EMBL" id="SEN27067.1"/>
    </source>
</evidence>
<dbReference type="GO" id="GO:0015562">
    <property type="term" value="F:efflux transmembrane transporter activity"/>
    <property type="evidence" value="ECO:0007669"/>
    <property type="project" value="InterPro"/>
</dbReference>